<evidence type="ECO:0000313" key="1">
    <source>
        <dbReference type="EMBL" id="KIW39466.1"/>
    </source>
</evidence>
<dbReference type="Proteomes" id="UP000053342">
    <property type="component" value="Unassembled WGS sequence"/>
</dbReference>
<dbReference type="OrthoDB" id="5412996at2759"/>
<dbReference type="AlphaFoldDB" id="A0A0D2AH99"/>
<dbReference type="VEuPathDB" id="FungiDB:PV06_08077"/>
<name>A0A0D2AH99_9EURO</name>
<dbReference type="InterPro" id="IPR051678">
    <property type="entry name" value="AGP_Transferase"/>
</dbReference>
<dbReference type="PANTHER" id="PTHR21310:SF37">
    <property type="entry name" value="AMINOGLYCOSIDE PHOSPHOTRANSFERASE DOMAIN-CONTAINING PROTEIN"/>
    <property type="match status" value="1"/>
</dbReference>
<dbReference type="RefSeq" id="XP_016259682.1">
    <property type="nucleotide sequence ID" value="XM_016409374.1"/>
</dbReference>
<dbReference type="STRING" id="215243.A0A0D2AH99"/>
<dbReference type="InterPro" id="IPR011009">
    <property type="entry name" value="Kinase-like_dom_sf"/>
</dbReference>
<dbReference type="SUPFAM" id="SSF56112">
    <property type="entry name" value="Protein kinase-like (PK-like)"/>
    <property type="match status" value="1"/>
</dbReference>
<dbReference type="PANTHER" id="PTHR21310">
    <property type="entry name" value="AMINOGLYCOSIDE PHOSPHOTRANSFERASE-RELATED-RELATED"/>
    <property type="match status" value="1"/>
</dbReference>
<sequence length="343" mass="38753">MSFPILSDTNLEYDEESWDSNTQTYETWKSKLLKRDNLSRIGKLIDKHRGGGVPDTLSAPQKGAFNAWTRLTFADGGSAVMRIPIPGKAMFPEEKTEREVAVVRFLTDETNVPVPFVLHSGTAEESPEGLGPFIIMEFVEHECDLVDGLNTPDVPYEERPVLNPDLGNVSPDALPRGPFETTTSYYVALADMHLEHHKAQRVGVVQVPDEFRRKYLHCEMPLSQNGQRSSSSSDKGPFPLFNDDFRPANVLSTSNFEVTGALDWEFTYAAPPEFAHSAPVWLLLELPEYWPEGLSDWTRVYEKTFPVFLDATSERETAAIKRGTLKEHQRLSHFMKDSWKTGD</sequence>
<protein>
    <recommendedName>
        <fullName evidence="3">Aminoglycoside phosphotransferase domain-containing protein</fullName>
    </recommendedName>
</protein>
<gene>
    <name evidence="1" type="ORF">PV06_08077</name>
</gene>
<reference evidence="1 2" key="1">
    <citation type="submission" date="2015-01" db="EMBL/GenBank/DDBJ databases">
        <title>The Genome Sequence of Exophiala oligosperma CBS72588.</title>
        <authorList>
            <consortium name="The Broad Institute Genomics Platform"/>
            <person name="Cuomo C."/>
            <person name="de Hoog S."/>
            <person name="Gorbushina A."/>
            <person name="Stielow B."/>
            <person name="Teixiera M."/>
            <person name="Abouelleil A."/>
            <person name="Chapman S.B."/>
            <person name="Priest M."/>
            <person name="Young S.K."/>
            <person name="Wortman J."/>
            <person name="Nusbaum C."/>
            <person name="Birren B."/>
        </authorList>
    </citation>
    <scope>NUCLEOTIDE SEQUENCE [LARGE SCALE GENOMIC DNA]</scope>
    <source>
        <strain evidence="1 2">CBS 72588</strain>
    </source>
</reference>
<evidence type="ECO:0008006" key="3">
    <source>
        <dbReference type="Google" id="ProtNLM"/>
    </source>
</evidence>
<accession>A0A0D2AH99</accession>
<dbReference type="EMBL" id="KN847339">
    <property type="protein sequence ID" value="KIW39466.1"/>
    <property type="molecule type" value="Genomic_DNA"/>
</dbReference>
<proteinExistence type="predicted"/>
<organism evidence="1 2">
    <name type="scientific">Exophiala oligosperma</name>
    <dbReference type="NCBI Taxonomy" id="215243"/>
    <lineage>
        <taxon>Eukaryota</taxon>
        <taxon>Fungi</taxon>
        <taxon>Dikarya</taxon>
        <taxon>Ascomycota</taxon>
        <taxon>Pezizomycotina</taxon>
        <taxon>Eurotiomycetes</taxon>
        <taxon>Chaetothyriomycetidae</taxon>
        <taxon>Chaetothyriales</taxon>
        <taxon>Herpotrichiellaceae</taxon>
        <taxon>Exophiala</taxon>
    </lineage>
</organism>
<dbReference type="HOGENOM" id="CLU_028906_3_0_1"/>
<dbReference type="Gene3D" id="3.30.200.20">
    <property type="entry name" value="Phosphorylase Kinase, domain 1"/>
    <property type="match status" value="1"/>
</dbReference>
<keyword evidence="2" id="KW-1185">Reference proteome</keyword>
<dbReference type="GeneID" id="27360151"/>
<evidence type="ECO:0000313" key="2">
    <source>
        <dbReference type="Proteomes" id="UP000053342"/>
    </source>
</evidence>